<evidence type="ECO:0000256" key="1">
    <source>
        <dbReference type="ARBA" id="ARBA00004141"/>
    </source>
</evidence>
<dbReference type="EMBL" id="CAFBLJ010000076">
    <property type="protein sequence ID" value="CAB4876890.1"/>
    <property type="molecule type" value="Genomic_DNA"/>
</dbReference>
<protein>
    <submittedName>
        <fullName evidence="8">Unannotated protein</fullName>
    </submittedName>
</protein>
<feature type="transmembrane region" description="Helical" evidence="6">
    <location>
        <begin position="176"/>
        <end position="193"/>
    </location>
</feature>
<feature type="transmembrane region" description="Helical" evidence="6">
    <location>
        <begin position="223"/>
        <end position="242"/>
    </location>
</feature>
<evidence type="ECO:0000256" key="3">
    <source>
        <dbReference type="ARBA" id="ARBA00022692"/>
    </source>
</evidence>
<comment type="subcellular location">
    <subcellularLocation>
        <location evidence="1">Membrane</location>
        <topology evidence="1">Multi-pass membrane protein</topology>
    </subcellularLocation>
</comment>
<dbReference type="EMBL" id="CAEZYH010000028">
    <property type="protein sequence ID" value="CAB4718478.1"/>
    <property type="molecule type" value="Genomic_DNA"/>
</dbReference>
<dbReference type="CDD" id="cd06550">
    <property type="entry name" value="TM_ABC_iron-siderophores_like"/>
    <property type="match status" value="1"/>
</dbReference>
<dbReference type="Gene3D" id="1.10.3470.10">
    <property type="entry name" value="ABC transporter involved in vitamin B12 uptake, BtuC"/>
    <property type="match status" value="1"/>
</dbReference>
<keyword evidence="4 6" id="KW-1133">Transmembrane helix</keyword>
<dbReference type="EMBL" id="CAFBMF010000026">
    <property type="protein sequence ID" value="CAB4894577.1"/>
    <property type="molecule type" value="Genomic_DNA"/>
</dbReference>
<dbReference type="GO" id="GO:0055085">
    <property type="term" value="P:transmembrane transport"/>
    <property type="evidence" value="ECO:0007669"/>
    <property type="project" value="InterPro"/>
</dbReference>
<dbReference type="AlphaFoldDB" id="A0A6J6V4K6"/>
<evidence type="ECO:0000313" key="11">
    <source>
        <dbReference type="EMBL" id="CAB4894577.1"/>
    </source>
</evidence>
<evidence type="ECO:0000256" key="2">
    <source>
        <dbReference type="ARBA" id="ARBA00008034"/>
    </source>
</evidence>
<dbReference type="EMBL" id="CAEZZP010000019">
    <property type="protein sequence ID" value="CAB4766015.1"/>
    <property type="molecule type" value="Genomic_DNA"/>
</dbReference>
<feature type="transmembrane region" description="Helical" evidence="6">
    <location>
        <begin position="136"/>
        <end position="155"/>
    </location>
</feature>
<accession>A0A6J6V4K6</accession>
<gene>
    <name evidence="7" type="ORF">UFOPK2658_00851</name>
    <name evidence="8" type="ORF">UFOPK2880_00496</name>
    <name evidence="9" type="ORF">UFOPK3004_00309</name>
    <name evidence="10" type="ORF">UFOPK3304_01323</name>
    <name evidence="11" type="ORF">UFOPK3494_00595</name>
    <name evidence="12" type="ORF">UFOPK4134_00473</name>
</gene>
<feature type="transmembrane region" description="Helical" evidence="6">
    <location>
        <begin position="57"/>
        <end position="83"/>
    </location>
</feature>
<dbReference type="SUPFAM" id="SSF81345">
    <property type="entry name" value="ABC transporter involved in vitamin B12 uptake, BtuC"/>
    <property type="match status" value="1"/>
</dbReference>
<dbReference type="InterPro" id="IPR001626">
    <property type="entry name" value="ABC_TroCD"/>
</dbReference>
<name>A0A6J6V4K6_9ZZZZ</name>
<evidence type="ECO:0000313" key="9">
    <source>
        <dbReference type="EMBL" id="CAB4795188.1"/>
    </source>
</evidence>
<keyword evidence="5 6" id="KW-0472">Membrane</keyword>
<evidence type="ECO:0000256" key="6">
    <source>
        <dbReference type="SAM" id="Phobius"/>
    </source>
</evidence>
<feature type="transmembrane region" description="Helical" evidence="6">
    <location>
        <begin position="17"/>
        <end position="37"/>
    </location>
</feature>
<feature type="transmembrane region" description="Helical" evidence="6">
    <location>
        <begin position="95"/>
        <end position="116"/>
    </location>
</feature>
<dbReference type="EMBL" id="CAFBPS010000021">
    <property type="protein sequence ID" value="CAB5024496.1"/>
    <property type="molecule type" value="Genomic_DNA"/>
</dbReference>
<dbReference type="InterPro" id="IPR037294">
    <property type="entry name" value="ABC_BtuC-like"/>
</dbReference>
<evidence type="ECO:0000256" key="5">
    <source>
        <dbReference type="ARBA" id="ARBA00023136"/>
    </source>
</evidence>
<dbReference type="EMBL" id="CAFAAL010000014">
    <property type="protein sequence ID" value="CAB4795188.1"/>
    <property type="molecule type" value="Genomic_DNA"/>
</dbReference>
<feature type="transmembrane region" description="Helical" evidence="6">
    <location>
        <begin position="248"/>
        <end position="269"/>
    </location>
</feature>
<sequence>MGNFVDPFLHNGFMQRALLAGILVSLTCAIVGTYVVLRGMAFIGDALAHGVLPGVAVAMILGMPAMLGAAVGAAVMVGGVGFITARSKLSNDTAIGLLFIGLLALGVVLVSSSNKLTGDLESILFGQFLGVANSDLLAQALALLVVLVVTVFSARPFLLLCFDGDLTRAMGYKAQWYHRLMLLLIAGTVVVSFQTVGSLLVFGMLLAPAGVGALLAKRIGTMMLWASVVGIVSTYLGLLASYHFSWAAGASVVLTAVAIFFVVLTGVSLKKSVQGARA</sequence>
<dbReference type="Pfam" id="PF00950">
    <property type="entry name" value="ABC-3"/>
    <property type="match status" value="1"/>
</dbReference>
<proteinExistence type="inferred from homology"/>
<keyword evidence="3 6" id="KW-0812">Transmembrane</keyword>
<dbReference type="PANTHER" id="PTHR30477">
    <property type="entry name" value="ABC-TRANSPORTER METAL-BINDING PROTEIN"/>
    <property type="match status" value="1"/>
</dbReference>
<dbReference type="GO" id="GO:0010043">
    <property type="term" value="P:response to zinc ion"/>
    <property type="evidence" value="ECO:0007669"/>
    <property type="project" value="TreeGrafter"/>
</dbReference>
<evidence type="ECO:0000313" key="12">
    <source>
        <dbReference type="EMBL" id="CAB5024496.1"/>
    </source>
</evidence>
<comment type="similarity">
    <text evidence="2">Belongs to the ABC-3 integral membrane protein family.</text>
</comment>
<dbReference type="PANTHER" id="PTHR30477:SF13">
    <property type="entry name" value="IRON TRANSPORT SYSTEM MEMBRANE PROTEIN HI_0360-RELATED"/>
    <property type="match status" value="1"/>
</dbReference>
<evidence type="ECO:0000256" key="4">
    <source>
        <dbReference type="ARBA" id="ARBA00022989"/>
    </source>
</evidence>
<organism evidence="8">
    <name type="scientific">freshwater metagenome</name>
    <dbReference type="NCBI Taxonomy" id="449393"/>
    <lineage>
        <taxon>unclassified sequences</taxon>
        <taxon>metagenomes</taxon>
        <taxon>ecological metagenomes</taxon>
    </lineage>
</organism>
<dbReference type="GO" id="GO:0043190">
    <property type="term" value="C:ATP-binding cassette (ABC) transporter complex"/>
    <property type="evidence" value="ECO:0007669"/>
    <property type="project" value="InterPro"/>
</dbReference>
<reference evidence="8" key="1">
    <citation type="submission" date="2020-05" db="EMBL/GenBank/DDBJ databases">
        <authorList>
            <person name="Chiriac C."/>
            <person name="Salcher M."/>
            <person name="Ghai R."/>
            <person name="Kavagutti S V."/>
        </authorList>
    </citation>
    <scope>NUCLEOTIDE SEQUENCE</scope>
</reference>
<evidence type="ECO:0000313" key="10">
    <source>
        <dbReference type="EMBL" id="CAB4876890.1"/>
    </source>
</evidence>
<evidence type="ECO:0000313" key="8">
    <source>
        <dbReference type="EMBL" id="CAB4766015.1"/>
    </source>
</evidence>
<evidence type="ECO:0000313" key="7">
    <source>
        <dbReference type="EMBL" id="CAB4718478.1"/>
    </source>
</evidence>